<keyword evidence="6" id="KW-0378">Hydrolase</keyword>
<dbReference type="InterPro" id="IPR023214">
    <property type="entry name" value="HAD_sf"/>
</dbReference>
<keyword evidence="9" id="KW-1185">Reference proteome</keyword>
<dbReference type="PRINTS" id="PR00413">
    <property type="entry name" value="HADHALOGNASE"/>
</dbReference>
<dbReference type="SFLD" id="SFLDG01129">
    <property type="entry name" value="C1.5:_HAD__Beta-PGM__Phosphata"/>
    <property type="match status" value="1"/>
</dbReference>
<evidence type="ECO:0000256" key="5">
    <source>
        <dbReference type="ARBA" id="ARBA00023277"/>
    </source>
</evidence>
<keyword evidence="3" id="KW-0479">Metal-binding</keyword>
<sequence length="224" mass="23973">MTKRLPAAVLWDMDGTLVDTEPYWMRAETELIREFGGSWTEEDALQLVGAGLWDAAAVFQREGVDLPADEIVARLTERVREQLAQHGVPWQPGAQELLRSVREAGIPTALVTMSIRSMAEDIVGAIPFTAFDELVTGDEVAAPKPHPEPYLAAAGRLGVDIADCVAIEDSPTGLAAAMSAGAVSIGVPHMLSLDEAPSHVVWPTLDGRSLDDVVAVAASVWDRP</sequence>
<keyword evidence="4" id="KW-0460">Magnesium</keyword>
<dbReference type="GO" id="GO:0046872">
    <property type="term" value="F:metal ion binding"/>
    <property type="evidence" value="ECO:0007669"/>
    <property type="project" value="UniProtKB-KW"/>
</dbReference>
<dbReference type="STRING" id="589382.SAMN04489721_1168"/>
<dbReference type="InterPro" id="IPR036412">
    <property type="entry name" value="HAD-like_sf"/>
</dbReference>
<name>A0A1H1RGW3_9MICO</name>
<keyword evidence="5" id="KW-0119">Carbohydrate metabolism</keyword>
<evidence type="ECO:0000256" key="3">
    <source>
        <dbReference type="ARBA" id="ARBA00022723"/>
    </source>
</evidence>
<evidence type="ECO:0000313" key="7">
    <source>
        <dbReference type="EMBL" id="SDS34984.1"/>
    </source>
</evidence>
<dbReference type="EMBL" id="SODL02000006">
    <property type="protein sequence ID" value="MCP2368811.1"/>
    <property type="molecule type" value="Genomic_DNA"/>
</dbReference>
<dbReference type="Proteomes" id="UP000199482">
    <property type="component" value="Chromosome I"/>
</dbReference>
<dbReference type="InterPro" id="IPR041492">
    <property type="entry name" value="HAD_2"/>
</dbReference>
<evidence type="ECO:0000313" key="6">
    <source>
        <dbReference type="EMBL" id="MCP2368811.1"/>
    </source>
</evidence>
<dbReference type="EMBL" id="LT629755">
    <property type="protein sequence ID" value="SDS34984.1"/>
    <property type="molecule type" value="Genomic_DNA"/>
</dbReference>
<reference evidence="8" key="2">
    <citation type="submission" date="2016-10" db="EMBL/GenBank/DDBJ databases">
        <authorList>
            <person name="Varghese N."/>
            <person name="Submissions S."/>
        </authorList>
    </citation>
    <scope>NUCLEOTIDE SEQUENCE [LARGE SCALE GENOMIC DNA]</scope>
    <source>
        <strain evidence="8">CPCC 202695</strain>
    </source>
</reference>
<dbReference type="InterPro" id="IPR006439">
    <property type="entry name" value="HAD-SF_hydro_IA"/>
</dbReference>
<comment type="similarity">
    <text evidence="2">Belongs to the HAD-like hydrolase superfamily. CbbY/CbbZ/Gph/YieH family.</text>
</comment>
<dbReference type="SFLD" id="SFLDG01135">
    <property type="entry name" value="C1.5.6:_HAD__Beta-PGM__Phospha"/>
    <property type="match status" value="1"/>
</dbReference>
<evidence type="ECO:0000313" key="8">
    <source>
        <dbReference type="Proteomes" id="UP000199482"/>
    </source>
</evidence>
<dbReference type="InterPro" id="IPR023198">
    <property type="entry name" value="PGP-like_dom2"/>
</dbReference>
<dbReference type="SFLD" id="SFLDS00003">
    <property type="entry name" value="Haloacid_Dehalogenase"/>
    <property type="match status" value="1"/>
</dbReference>
<evidence type="ECO:0000256" key="2">
    <source>
        <dbReference type="ARBA" id="ARBA00006171"/>
    </source>
</evidence>
<dbReference type="SUPFAM" id="SSF56784">
    <property type="entry name" value="HAD-like"/>
    <property type="match status" value="1"/>
</dbReference>
<dbReference type="PANTHER" id="PTHR46193:SF18">
    <property type="entry name" value="HEXITOL PHOSPHATASE B"/>
    <property type="match status" value="1"/>
</dbReference>
<dbReference type="InterPro" id="IPR051600">
    <property type="entry name" value="Beta-PGM-like"/>
</dbReference>
<dbReference type="CDD" id="cd07505">
    <property type="entry name" value="HAD_BPGM-like"/>
    <property type="match status" value="1"/>
</dbReference>
<dbReference type="NCBIfam" id="TIGR01509">
    <property type="entry name" value="HAD-SF-IA-v3"/>
    <property type="match status" value="1"/>
</dbReference>
<dbReference type="PANTHER" id="PTHR46193">
    <property type="entry name" value="6-PHOSPHOGLUCONATE PHOSPHATASE"/>
    <property type="match status" value="1"/>
</dbReference>
<gene>
    <name evidence="6" type="ORF">BCL57_002990</name>
    <name evidence="7" type="ORF">SAMN04489721_1168</name>
</gene>
<accession>A0A1H1RGW3</accession>
<protein>
    <submittedName>
        <fullName evidence="6">HAD superfamily hydrolase (TIGR01509 family)</fullName>
    </submittedName>
    <submittedName>
        <fullName evidence="7">Haloacid dehalogenase superfamily, subfamily IA, variant 3 with third motif having DD or ED</fullName>
    </submittedName>
</protein>
<reference evidence="7" key="1">
    <citation type="submission" date="2016-10" db="EMBL/GenBank/DDBJ databases">
        <authorList>
            <person name="de Groot N.N."/>
        </authorList>
    </citation>
    <scope>NUCLEOTIDE SEQUENCE [LARGE SCALE GENOMIC DNA]</scope>
    <source>
        <strain evidence="7">CPCC 202695</strain>
    </source>
</reference>
<dbReference type="Gene3D" id="3.40.50.1000">
    <property type="entry name" value="HAD superfamily/HAD-like"/>
    <property type="match status" value="1"/>
</dbReference>
<evidence type="ECO:0000256" key="4">
    <source>
        <dbReference type="ARBA" id="ARBA00022842"/>
    </source>
</evidence>
<evidence type="ECO:0000256" key="1">
    <source>
        <dbReference type="ARBA" id="ARBA00001946"/>
    </source>
</evidence>
<dbReference type="Pfam" id="PF13419">
    <property type="entry name" value="HAD_2"/>
    <property type="match status" value="1"/>
</dbReference>
<dbReference type="AlphaFoldDB" id="A0A1H1RGW3"/>
<evidence type="ECO:0000313" key="9">
    <source>
        <dbReference type="Proteomes" id="UP000893823"/>
    </source>
</evidence>
<dbReference type="RefSeq" id="WP_268238600.1">
    <property type="nucleotide sequence ID" value="NZ_BMDN01000006.1"/>
</dbReference>
<dbReference type="Proteomes" id="UP000893823">
    <property type="component" value="Unassembled WGS sequence"/>
</dbReference>
<reference evidence="6" key="3">
    <citation type="submission" date="2022-06" db="EMBL/GenBank/DDBJ databases">
        <title>Genomic Encyclopedia of Type Strains, Phase III (KMG-III): the genomes of soil and plant-associated and newly described type strains.</title>
        <authorList>
            <person name="Whitman W."/>
        </authorList>
    </citation>
    <scope>NUCLEOTIDE SEQUENCE</scope>
    <source>
        <strain evidence="6">CPCC 202695</strain>
    </source>
</reference>
<comment type="cofactor">
    <cofactor evidence="1">
        <name>Mg(2+)</name>
        <dbReference type="ChEBI" id="CHEBI:18420"/>
    </cofactor>
</comment>
<dbReference type="GO" id="GO:0016787">
    <property type="term" value="F:hydrolase activity"/>
    <property type="evidence" value="ECO:0007669"/>
    <property type="project" value="UniProtKB-KW"/>
</dbReference>
<dbReference type="Gene3D" id="1.10.150.240">
    <property type="entry name" value="Putative phosphatase, domain 2"/>
    <property type="match status" value="1"/>
</dbReference>
<organism evidence="7 8">
    <name type="scientific">Agromyces flavus</name>
    <dbReference type="NCBI Taxonomy" id="589382"/>
    <lineage>
        <taxon>Bacteria</taxon>
        <taxon>Bacillati</taxon>
        <taxon>Actinomycetota</taxon>
        <taxon>Actinomycetes</taxon>
        <taxon>Micrococcales</taxon>
        <taxon>Microbacteriaceae</taxon>
        <taxon>Agromyces</taxon>
    </lineage>
</organism>
<proteinExistence type="inferred from homology"/>